<dbReference type="SUPFAM" id="SSF51161">
    <property type="entry name" value="Trimeric LpxA-like enzymes"/>
    <property type="match status" value="3"/>
</dbReference>
<accession>A0A1Y1HL52</accession>
<feature type="transmembrane region" description="Helical" evidence="4">
    <location>
        <begin position="2324"/>
        <end position="2351"/>
    </location>
</feature>
<dbReference type="Gene3D" id="2.160.10.10">
    <property type="entry name" value="Hexapeptide repeat proteins"/>
    <property type="match status" value="3"/>
</dbReference>
<dbReference type="InterPro" id="IPR002937">
    <property type="entry name" value="Amino_oxidase"/>
</dbReference>
<feature type="region of interest" description="Disordered" evidence="3">
    <location>
        <begin position="100"/>
        <end position="134"/>
    </location>
</feature>
<sequence>MEQDPRLAGIEPGFAKLMAHSCSMLSFIRSSKSSSVSKHFVLGELTVSPDPAIPTHLSLPSGARLPALLYHSGSKSEDEAASDTRRAVLRLFKPAKGSCPWIHKGNSDDQKDVGSPQAGEAAEGPSNPPNEGRPARKVFATCQELQEALHDMAPIWDLVLSTGSAGFPFGGSAEAFVHIVTSSPPKAEALLVAEPHLRRAVWGSINSAPRSYTDLCYSTGVAFDFQPASSALSSSSALHKDALKASRGGGAQSNGGSPLEAASSARDVLPAGAFYARYRLVTEAVLEKGALDEYAAEPRSCVGFPETFPRAAGDTRPPDYLGEELQERVLGGGHTYLLQIQLAPTPPSSAERDRLLDATRVWDETSSPWLSFALLRLYAALTDPDPRARARFGSEMGFNPWLAPPGLGMPLATSGKQSASLAHMRSVVYEHFHCVQTGKPLPAALQELMAKHGPAQQRLQSRASPATIRAAPPSADGRGNPATKGSLQKPLAANPSERRNGKDTALRRRWAANTSIAVIGAGIGGLTAALRLKALGYTNVAVFEKDAIVGGKCQGMEVGGLWFDLGGQFLARGVSPTVFRLAAEIGAEWQPLGDGIRGAVALEGGGTVRPFKDLLRQATKARKVVQGLKEATEGAADSSSWLAPLKGAPAASQSITQLLASKGVSPGELEQALLGFTASGYGYPVEAPAPYFYRFVQFSIGPLQRLKAGYQDLLERMAASVGSVTCHKGVREVVRSEGEGVKVVFEGGEQRTFDKAIVTGSAWMGAAPPEGCISWDPAEAALLAVPQFRLFYTTLATVTGWEHRFFQGSYFIEHHCTDPATIGHCVAFQRYHAQSDVFLFWSYGAADAPADDVIRLLRADVAAMQGSIGEVHVQRVWRYCYQLPAEEIAAGDWVRRFDNDIQGKGSVFYIGGAISFESTECTAAAAEELVASHFALPVDVSSSATGTLPNVKRSPSLAKRERSPGLSAMDLQKPVPLFPPVEEAELELRAQVKARRPPLLPSVDHHLRHQAGVRADKVAYLHVDPKCHVAAALTFGQLDRAADQVAGRLATKGATRGDRVLLMFPPDQPLKFLQAFFGCIRGGFIPVPLAPVDLGGSRKRVEEGQTKLELIARDCGAGLLLTTAKVLLAKRAQAVGRLWKKREESGVQLEWVATDKWAPVPAWKGDGRSLDATIQARELSSGTIPVPRGQSSATSSFSPFPEPEGKPQANGSSVVEGLGSKEAPGYGKPSGDAARGVCFLMYTSGSTGDPKGVMVGHANLMHNLGVMTTVWSDATRCVSWLPLWHDMGLIASALCPAVSGAAVFLISPLAFIQNPPLWMQACSKFRGTATHAPAFALDLAARKHNSSGPRLDLSALRLVDCGAEPIWPQTLQRFAATFAPAGLKASAIMCAYGMAEHVVYISSQWGATCRIESGRVSCGRVQPPEHDIEVRIVEPATCLEAAEGAEGEIWLRSPSVCLGYWNRPEETQRVFGGRLEEDPFEGNFLRTGDLGKIVEGQLFVTGRLKDMLVVRGHNVYPQDIERAVQDAEETFLRPGGIVAVQAPSEPGQPEGVLLIAEARDPARCPAELPGRIRAAVAGTAGVAVAGVYILPPKTLSKTTSGKVRRNDMLQRWASGELDTLAKAKCTTAPEPVQGNAAEGPQGIELTTTTREGSSVKTAASAVGANLPSPGAAERLQNISRQLYRMTPLEESGVPFDGSSPLAEAGMDSLAVAELVGRIETDLGPRLDLGDLGFDQGFLTLDALAVEVLRATAGDQTPGWTGLKSAGHFEPQDALVNTVAAGTDPATKSFGSRGRREVREAIAGLVGIVDGDAAWHSPLVELGFDSLKAAEALQAVNEQFGIELDFETAGLADGGATPETLADAVMVALTGAPKSAPPNAAQEEGHAAARGGRALVRSAGQIGPADAADGTADSVPPSVDFRQGQLAMLRMLPTVEMRLAAARAASLEAAKAYFFLESAAGQGEVLPDGRPLEAILLERIEAGKPPSERSSISPGKTDSFAYGAPKASDKASLEDRVDRPLPKWIRLPVILLLASIVPVLGLAVPGIPAGFIVKQTFAAHLHRAPRGFSPVALRDALLLVAAYLAYVLCLSLWAVLFKWLVIGRYQPGRYSLWGWYHIRWWCVYTTVAMARIFTLNMTGWQQVLVGLGGARIGKGVTGLTLETVSEMDLVSVGDGSRLDSRVKIRAASFEPGTLILRAVTVRARCTVGTNAVLGGGCELREGVHVAPFTAVDAGTVVDAEPDKDCAEEVGMRFQEVSKTAHVSIPVGAGSGYHVPLVVAAGRWVTYVAVVIASAVVCLQPCIEVVHVVATWHSFATWPYSVHPVLWGVLLVGLYYAFVTMMISSSVVVKWLLLGKVSRPREDGQSSDKRLNGSPDQAIKPFVASQKQACDAPRVHSGGWFATRRYVVDAFITFVTSSLVYQHLTVTFLGPWLMRAYGARLSRRATVSTGVYPCADLDLLTVGEGSVCGGGCVLDFQASQQAGPLKELCRISIGARCIVGTKSHVGAGTVLEDGASVGLLTYVRDNTHVRSQQVVLGPDAKTLSRATPVDFSRAIAGVPLWPVVLLDSSLWLLVVALTGAAAGGVVLAIHAVRKLGGPLAVQAVLWVALAIGIHACIVISVCGVAILIKWLLLGNQRNYSVVARSDFRNPLLARSLLFTNIFVPVLAGGALKSTPLGNWFANCLGARISTWAFLHECFIYDHDWVTIGDDSVVDRWATISPHIVWDLERIRYGPITIGTRCSVEPDCAIFPCTFKEGVTVRPLSHPPINVEMRKGTAWAGVPARIVEQL</sequence>
<name>A0A1Y1HL52_KLENI</name>
<feature type="transmembrane region" description="Helical" evidence="4">
    <location>
        <begin position="2282"/>
        <end position="2304"/>
    </location>
</feature>
<dbReference type="PANTHER" id="PTHR22754">
    <property type="entry name" value="DISCO-INTERACTING PROTEIN 2 DIP2 -RELATED"/>
    <property type="match status" value="1"/>
</dbReference>
<dbReference type="SUPFAM" id="SSF51905">
    <property type="entry name" value="FAD/NAD(P)-binding domain"/>
    <property type="match status" value="1"/>
</dbReference>
<dbReference type="SUPFAM" id="SSF56634">
    <property type="entry name" value="Heme-dependent catalase-like"/>
    <property type="match status" value="1"/>
</dbReference>
<keyword evidence="2" id="KW-0597">Phosphoprotein</keyword>
<feature type="compositionally biased region" description="Basic and acidic residues" evidence="3">
    <location>
        <begin position="496"/>
        <end position="505"/>
    </location>
</feature>
<evidence type="ECO:0000256" key="2">
    <source>
        <dbReference type="ARBA" id="ARBA00022553"/>
    </source>
</evidence>
<evidence type="ECO:0000256" key="3">
    <source>
        <dbReference type="SAM" id="MobiDB-lite"/>
    </source>
</evidence>
<dbReference type="PROSITE" id="PS00455">
    <property type="entry name" value="AMP_BINDING"/>
    <property type="match status" value="1"/>
</dbReference>
<gene>
    <name evidence="6" type="ORF">KFL_000280400</name>
</gene>
<dbReference type="Gene3D" id="3.30.70.1990">
    <property type="match status" value="1"/>
</dbReference>
<dbReference type="PANTHER" id="PTHR22754:SF32">
    <property type="entry name" value="DISCO-INTERACTING PROTEIN 2"/>
    <property type="match status" value="1"/>
</dbReference>
<dbReference type="GO" id="GO:0016491">
    <property type="term" value="F:oxidoreductase activity"/>
    <property type="evidence" value="ECO:0007669"/>
    <property type="project" value="InterPro"/>
</dbReference>
<feature type="transmembrane region" description="Helical" evidence="4">
    <location>
        <begin position="2602"/>
        <end position="2629"/>
    </location>
</feature>
<evidence type="ECO:0000259" key="5">
    <source>
        <dbReference type="PROSITE" id="PS50075"/>
    </source>
</evidence>
<dbReference type="Pfam" id="PF00550">
    <property type="entry name" value="PP-binding"/>
    <property type="match status" value="2"/>
</dbReference>
<feature type="compositionally biased region" description="Polar residues" evidence="3">
    <location>
        <begin position="1179"/>
        <end position="1198"/>
    </location>
</feature>
<feature type="region of interest" description="Disordered" evidence="3">
    <location>
        <begin position="945"/>
        <end position="965"/>
    </location>
</feature>
<feature type="transmembrane region" description="Helical" evidence="4">
    <location>
        <begin position="2075"/>
        <end position="2100"/>
    </location>
</feature>
<feature type="region of interest" description="Disordered" evidence="3">
    <location>
        <begin position="1179"/>
        <end position="1229"/>
    </location>
</feature>
<keyword evidence="6" id="KW-0436">Ligase</keyword>
<dbReference type="InterPro" id="IPR020806">
    <property type="entry name" value="PKS_PP-bd"/>
</dbReference>
<protein>
    <submittedName>
        <fullName evidence="6">AMP-dependent synthetase and ligase family protein</fullName>
    </submittedName>
</protein>
<dbReference type="GO" id="GO:0031177">
    <property type="term" value="F:phosphopantetheine binding"/>
    <property type="evidence" value="ECO:0007669"/>
    <property type="project" value="InterPro"/>
</dbReference>
<evidence type="ECO:0000313" key="6">
    <source>
        <dbReference type="EMBL" id="GAQ79335.1"/>
    </source>
</evidence>
<dbReference type="Pfam" id="PF00501">
    <property type="entry name" value="AMP-binding"/>
    <property type="match status" value="1"/>
</dbReference>
<feature type="domain" description="Carrier" evidence="5">
    <location>
        <begin position="1788"/>
        <end position="1868"/>
    </location>
</feature>
<keyword evidence="4" id="KW-0472">Membrane</keyword>
<dbReference type="SUPFAM" id="SSF56801">
    <property type="entry name" value="Acetyl-CoA synthetase-like"/>
    <property type="match status" value="1"/>
</dbReference>
<evidence type="ECO:0000256" key="1">
    <source>
        <dbReference type="ARBA" id="ARBA00022450"/>
    </source>
</evidence>
<dbReference type="STRING" id="105231.A0A1Y1HL52"/>
<keyword evidence="4" id="KW-0812">Transmembrane</keyword>
<dbReference type="InterPro" id="IPR036736">
    <property type="entry name" value="ACP-like_sf"/>
</dbReference>
<dbReference type="Gene3D" id="2.40.180.10">
    <property type="entry name" value="Catalase core domain"/>
    <property type="match status" value="3"/>
</dbReference>
<dbReference type="Proteomes" id="UP000054558">
    <property type="component" value="Unassembled WGS sequence"/>
</dbReference>
<dbReference type="InterPro" id="IPR020845">
    <property type="entry name" value="AMP-binding_CS"/>
</dbReference>
<dbReference type="SMART" id="SM00823">
    <property type="entry name" value="PKS_PP"/>
    <property type="match status" value="2"/>
</dbReference>
<dbReference type="SUPFAM" id="SSF47336">
    <property type="entry name" value="ACP-like"/>
    <property type="match status" value="2"/>
</dbReference>
<feature type="transmembrane region" description="Helical" evidence="4">
    <location>
        <begin position="2028"/>
        <end position="2052"/>
    </location>
</feature>
<reference evidence="6 7" key="1">
    <citation type="journal article" date="2014" name="Nat. Commun.">
        <title>Klebsormidium flaccidum genome reveals primary factors for plant terrestrial adaptation.</title>
        <authorList>
            <person name="Hori K."/>
            <person name="Maruyama F."/>
            <person name="Fujisawa T."/>
            <person name="Togashi T."/>
            <person name="Yamamoto N."/>
            <person name="Seo M."/>
            <person name="Sato S."/>
            <person name="Yamada T."/>
            <person name="Mori H."/>
            <person name="Tajima N."/>
            <person name="Moriyama T."/>
            <person name="Ikeuchi M."/>
            <person name="Watanabe M."/>
            <person name="Wada H."/>
            <person name="Kobayashi K."/>
            <person name="Saito M."/>
            <person name="Masuda T."/>
            <person name="Sasaki-Sekimoto Y."/>
            <person name="Mashiguchi K."/>
            <person name="Awai K."/>
            <person name="Shimojima M."/>
            <person name="Masuda S."/>
            <person name="Iwai M."/>
            <person name="Nobusawa T."/>
            <person name="Narise T."/>
            <person name="Kondo S."/>
            <person name="Saito H."/>
            <person name="Sato R."/>
            <person name="Murakawa M."/>
            <person name="Ihara Y."/>
            <person name="Oshima-Yamada Y."/>
            <person name="Ohtaka K."/>
            <person name="Satoh M."/>
            <person name="Sonobe K."/>
            <person name="Ishii M."/>
            <person name="Ohtani R."/>
            <person name="Kanamori-Sato M."/>
            <person name="Honoki R."/>
            <person name="Miyazaki D."/>
            <person name="Mochizuki H."/>
            <person name="Umetsu J."/>
            <person name="Higashi K."/>
            <person name="Shibata D."/>
            <person name="Kamiya Y."/>
            <person name="Sato N."/>
            <person name="Nakamura Y."/>
            <person name="Tabata S."/>
            <person name="Ida S."/>
            <person name="Kurokawa K."/>
            <person name="Ohta H."/>
        </authorList>
    </citation>
    <scope>NUCLEOTIDE SEQUENCE [LARGE SCALE GENOMIC DNA]</scope>
    <source>
        <strain evidence="6 7">NIES-2285</strain>
    </source>
</reference>
<feature type="transmembrane region" description="Helical" evidence="4">
    <location>
        <begin position="2568"/>
        <end position="2590"/>
    </location>
</feature>
<keyword evidence="7" id="KW-1185">Reference proteome</keyword>
<dbReference type="Pfam" id="PF01593">
    <property type="entry name" value="Amino_oxidase"/>
    <property type="match status" value="1"/>
</dbReference>
<feature type="region of interest" description="Disordered" evidence="3">
    <location>
        <begin position="1984"/>
        <end position="2003"/>
    </location>
</feature>
<dbReference type="Gene3D" id="3.50.50.60">
    <property type="entry name" value="FAD/NAD(P)-binding domain"/>
    <property type="match status" value="1"/>
</dbReference>
<dbReference type="Gene3D" id="3.40.50.12780">
    <property type="entry name" value="N-terminal domain of ligase-like"/>
    <property type="match status" value="2"/>
</dbReference>
<dbReference type="Gene3D" id="3.30.300.30">
    <property type="match status" value="1"/>
</dbReference>
<dbReference type="InterPro" id="IPR009081">
    <property type="entry name" value="PP-bd_ACP"/>
</dbReference>
<dbReference type="InterPro" id="IPR042099">
    <property type="entry name" value="ANL_N_sf"/>
</dbReference>
<feature type="domain" description="Carrier" evidence="5">
    <location>
        <begin position="1669"/>
        <end position="1751"/>
    </location>
</feature>
<dbReference type="InterPro" id="IPR000873">
    <property type="entry name" value="AMP-dep_synth/lig_dom"/>
</dbReference>
<dbReference type="InterPro" id="IPR036188">
    <property type="entry name" value="FAD/NAD-bd_sf"/>
</dbReference>
<dbReference type="Gene3D" id="1.10.1200.10">
    <property type="entry name" value="ACP-like"/>
    <property type="match status" value="2"/>
</dbReference>
<dbReference type="EMBL" id="DF236977">
    <property type="protein sequence ID" value="GAQ79335.1"/>
    <property type="molecule type" value="Genomic_DNA"/>
</dbReference>
<keyword evidence="4" id="KW-1133">Transmembrane helix</keyword>
<feature type="region of interest" description="Disordered" evidence="3">
    <location>
        <begin position="452"/>
        <end position="505"/>
    </location>
</feature>
<dbReference type="InterPro" id="IPR011004">
    <property type="entry name" value="Trimer_LpxA-like_sf"/>
</dbReference>
<dbReference type="InterPro" id="IPR020835">
    <property type="entry name" value="Catalase_sf"/>
</dbReference>
<dbReference type="OrthoDB" id="69964at2759"/>
<dbReference type="PROSITE" id="PS50075">
    <property type="entry name" value="CARRIER"/>
    <property type="match status" value="2"/>
</dbReference>
<evidence type="ECO:0000256" key="4">
    <source>
        <dbReference type="SAM" id="Phobius"/>
    </source>
</evidence>
<dbReference type="InterPro" id="IPR006162">
    <property type="entry name" value="Ppantetheine_attach_site"/>
</dbReference>
<dbReference type="Gene3D" id="1.10.405.20">
    <property type="match status" value="1"/>
</dbReference>
<keyword evidence="1" id="KW-0596">Phosphopantetheine</keyword>
<evidence type="ECO:0000313" key="7">
    <source>
        <dbReference type="Proteomes" id="UP000054558"/>
    </source>
</evidence>
<feature type="transmembrane region" description="Helical" evidence="4">
    <location>
        <begin position="2404"/>
        <end position="2422"/>
    </location>
</feature>
<dbReference type="GO" id="GO:0020037">
    <property type="term" value="F:heme binding"/>
    <property type="evidence" value="ECO:0007669"/>
    <property type="project" value="InterPro"/>
</dbReference>
<organism evidence="6 7">
    <name type="scientific">Klebsormidium nitens</name>
    <name type="common">Green alga</name>
    <name type="synonym">Ulothrix nitens</name>
    <dbReference type="NCBI Taxonomy" id="105231"/>
    <lineage>
        <taxon>Eukaryota</taxon>
        <taxon>Viridiplantae</taxon>
        <taxon>Streptophyta</taxon>
        <taxon>Klebsormidiophyceae</taxon>
        <taxon>Klebsormidiales</taxon>
        <taxon>Klebsormidiaceae</taxon>
        <taxon>Klebsormidium</taxon>
    </lineage>
</organism>
<dbReference type="InterPro" id="IPR045851">
    <property type="entry name" value="AMP-bd_C_sf"/>
</dbReference>
<dbReference type="GO" id="GO:0016874">
    <property type="term" value="F:ligase activity"/>
    <property type="evidence" value="ECO:0007669"/>
    <property type="project" value="UniProtKB-KW"/>
</dbReference>
<dbReference type="PROSITE" id="PS00012">
    <property type="entry name" value="PHOSPHOPANTETHEINE"/>
    <property type="match status" value="2"/>
</dbReference>
<proteinExistence type="predicted"/>